<evidence type="ECO:0000256" key="3">
    <source>
        <dbReference type="ARBA" id="ARBA00022692"/>
    </source>
</evidence>
<evidence type="ECO:0000256" key="2">
    <source>
        <dbReference type="ARBA" id="ARBA00008066"/>
    </source>
</evidence>
<dbReference type="Proteomes" id="UP000310108">
    <property type="component" value="Unassembled WGS sequence"/>
</dbReference>
<feature type="transmembrane region" description="Helical" evidence="7">
    <location>
        <begin position="416"/>
        <end position="438"/>
    </location>
</feature>
<feature type="domain" description="Amino acid transporter transmembrane" evidence="8">
    <location>
        <begin position="235"/>
        <end position="617"/>
    </location>
</feature>
<dbReference type="Pfam" id="PF01490">
    <property type="entry name" value="Aa_trans"/>
    <property type="match status" value="1"/>
</dbReference>
<comment type="caution">
    <text evidence="9">The sequence shown here is derived from an EMBL/GenBank/DDBJ whole genome shotgun (WGS) entry which is preliminary data.</text>
</comment>
<feature type="region of interest" description="Disordered" evidence="6">
    <location>
        <begin position="20"/>
        <end position="85"/>
    </location>
</feature>
<evidence type="ECO:0000256" key="4">
    <source>
        <dbReference type="ARBA" id="ARBA00022989"/>
    </source>
</evidence>
<reference evidence="9 10" key="1">
    <citation type="journal article" date="2019" name="PLoS ONE">
        <title>Comparative genome analysis indicates high evolutionary potential of pathogenicity genes in Colletotrichum tanaceti.</title>
        <authorList>
            <person name="Lelwala R.V."/>
            <person name="Korhonen P.K."/>
            <person name="Young N.D."/>
            <person name="Scott J.B."/>
            <person name="Ades P.A."/>
            <person name="Gasser R.B."/>
            <person name="Taylor P.W.J."/>
        </authorList>
    </citation>
    <scope>NUCLEOTIDE SEQUENCE [LARGE SCALE GENOMIC DNA]</scope>
    <source>
        <strain evidence="9">BRIP57314</strain>
    </source>
</reference>
<name>A0A4U6X2N5_9PEZI</name>
<protein>
    <submittedName>
        <fullName evidence="9">Vacuolar amino acid transporter 3</fullName>
    </submittedName>
</protein>
<evidence type="ECO:0000256" key="6">
    <source>
        <dbReference type="SAM" id="MobiDB-lite"/>
    </source>
</evidence>
<comment type="subcellular location">
    <subcellularLocation>
        <location evidence="1">Membrane</location>
        <topology evidence="1">Multi-pass membrane protein</topology>
    </subcellularLocation>
</comment>
<dbReference type="GO" id="GO:0005774">
    <property type="term" value="C:vacuolar membrane"/>
    <property type="evidence" value="ECO:0007669"/>
    <property type="project" value="TreeGrafter"/>
</dbReference>
<evidence type="ECO:0000256" key="5">
    <source>
        <dbReference type="ARBA" id="ARBA00023136"/>
    </source>
</evidence>
<feature type="transmembrane region" description="Helical" evidence="7">
    <location>
        <begin position="349"/>
        <end position="368"/>
    </location>
</feature>
<dbReference type="PANTHER" id="PTHR22950">
    <property type="entry name" value="AMINO ACID TRANSPORTER"/>
    <property type="match status" value="1"/>
</dbReference>
<feature type="transmembrane region" description="Helical" evidence="7">
    <location>
        <begin position="564"/>
        <end position="580"/>
    </location>
</feature>
<proteinExistence type="inferred from homology"/>
<dbReference type="GO" id="GO:0005302">
    <property type="term" value="F:L-tyrosine transmembrane transporter activity"/>
    <property type="evidence" value="ECO:0007669"/>
    <property type="project" value="TreeGrafter"/>
</dbReference>
<feature type="transmembrane region" description="Helical" evidence="7">
    <location>
        <begin position="375"/>
        <end position="396"/>
    </location>
</feature>
<dbReference type="PANTHER" id="PTHR22950:SF332">
    <property type="entry name" value="AMINO ACID TRANSPORTER (EUROFUNG)"/>
    <property type="match status" value="1"/>
</dbReference>
<evidence type="ECO:0000256" key="7">
    <source>
        <dbReference type="SAM" id="Phobius"/>
    </source>
</evidence>
<dbReference type="AlphaFoldDB" id="A0A4U6X2N5"/>
<evidence type="ECO:0000313" key="9">
    <source>
        <dbReference type="EMBL" id="TKW49622.1"/>
    </source>
</evidence>
<feature type="transmembrane region" description="Helical" evidence="7">
    <location>
        <begin position="540"/>
        <end position="558"/>
    </location>
</feature>
<sequence length="623" mass="68113">MSDTTPSSSDERLRTAVIANHLPPGYGTSFDGVRTLSNSDLTRQTSNSAPNLPATTSRPNDHERHHHDDDKTASEQEEASSLLLPGGDIHRDLFKISAREQGLKRAQTFSHPRRTESGHESDLPAASDMLMPQGFRRQFVMQKRGFTAANLPITRNFVEFLDFYGSFAGEDLADSDEEAIETDDEEDGVRDGDDDDDDDDEESRRQRPPRRPPTETRPLLGRPRSSRFARKAGDASTTKTFFTTLKAFIGTGIMFLPKAFKNGGILFSSMTMLVVAAVSMAAFHLLLQCRARYGGGYGDLGHGISGPRLRSLILASITLSQIGFVCTGLVFVADNWFSFLDAVTGGANPLGSTALIALQALVIVPLAFIRNISKLGPAALLADVFIVVGVVYIWWYDIAALATRGMDPSVRLFNPSSYTLTIGASIFTFEGIGLIIPIQASMKKPEHFEPLLAAVMLLITCVFTSVGALCYATFGDRTKIEIIDNYPQDSRLVNAVQFMYALAVLVGNPVQLFPAMRILEGKIFGHRSGKKDLLTKWKKNAFRTALVAVCIAVSIAGSANLDRFVALIGSFACVPLVYIYPPYLHYKGIAETRKEKMFDVALMALGFVGMVYTTGITLATSFL</sequence>
<feature type="compositionally biased region" description="Acidic residues" evidence="6">
    <location>
        <begin position="174"/>
        <end position="201"/>
    </location>
</feature>
<keyword evidence="5 7" id="KW-0472">Membrane</keyword>
<feature type="transmembrane region" description="Helical" evidence="7">
    <location>
        <begin position="600"/>
        <end position="622"/>
    </location>
</feature>
<dbReference type="EMBL" id="PJEX01000506">
    <property type="protein sequence ID" value="TKW49622.1"/>
    <property type="molecule type" value="Genomic_DNA"/>
</dbReference>
<feature type="transmembrane region" description="Helical" evidence="7">
    <location>
        <begin position="450"/>
        <end position="474"/>
    </location>
</feature>
<evidence type="ECO:0000256" key="1">
    <source>
        <dbReference type="ARBA" id="ARBA00004141"/>
    </source>
</evidence>
<keyword evidence="10" id="KW-1185">Reference proteome</keyword>
<feature type="compositionally biased region" description="Polar residues" evidence="6">
    <location>
        <begin position="35"/>
        <end position="58"/>
    </location>
</feature>
<feature type="transmembrane region" description="Helical" evidence="7">
    <location>
        <begin position="494"/>
        <end position="519"/>
    </location>
</feature>
<accession>A0A4U6X2N5</accession>
<feature type="transmembrane region" description="Helical" evidence="7">
    <location>
        <begin position="265"/>
        <end position="287"/>
    </location>
</feature>
<gene>
    <name evidence="9" type="primary">avt3</name>
    <name evidence="9" type="ORF">CTA1_11160</name>
</gene>
<evidence type="ECO:0000313" key="10">
    <source>
        <dbReference type="Proteomes" id="UP000310108"/>
    </source>
</evidence>
<organism evidence="9 10">
    <name type="scientific">Colletotrichum tanaceti</name>
    <dbReference type="NCBI Taxonomy" id="1306861"/>
    <lineage>
        <taxon>Eukaryota</taxon>
        <taxon>Fungi</taxon>
        <taxon>Dikarya</taxon>
        <taxon>Ascomycota</taxon>
        <taxon>Pezizomycotina</taxon>
        <taxon>Sordariomycetes</taxon>
        <taxon>Hypocreomycetidae</taxon>
        <taxon>Glomerellales</taxon>
        <taxon>Glomerellaceae</taxon>
        <taxon>Colletotrichum</taxon>
        <taxon>Colletotrichum destructivum species complex</taxon>
    </lineage>
</organism>
<keyword evidence="4 7" id="KW-1133">Transmembrane helix</keyword>
<comment type="similarity">
    <text evidence="2">Belongs to the amino acid/polyamine transporter 2 family.</text>
</comment>
<feature type="compositionally biased region" description="Basic and acidic residues" evidence="6">
    <location>
        <begin position="113"/>
        <end position="122"/>
    </location>
</feature>
<evidence type="ECO:0000259" key="8">
    <source>
        <dbReference type="Pfam" id="PF01490"/>
    </source>
</evidence>
<feature type="transmembrane region" description="Helical" evidence="7">
    <location>
        <begin position="312"/>
        <end position="337"/>
    </location>
</feature>
<dbReference type="STRING" id="1306861.A0A4U6X2N5"/>
<feature type="region of interest" description="Disordered" evidence="6">
    <location>
        <begin position="105"/>
        <end position="126"/>
    </location>
</feature>
<feature type="compositionally biased region" description="Basic and acidic residues" evidence="6">
    <location>
        <begin position="59"/>
        <end position="74"/>
    </location>
</feature>
<feature type="region of interest" description="Disordered" evidence="6">
    <location>
        <begin position="174"/>
        <end position="232"/>
    </location>
</feature>
<keyword evidence="3 7" id="KW-0812">Transmembrane</keyword>
<dbReference type="InterPro" id="IPR013057">
    <property type="entry name" value="AA_transpt_TM"/>
</dbReference>